<gene>
    <name evidence="1" type="ORF">Pyn_07670</name>
</gene>
<accession>A0A314YAA1</accession>
<evidence type="ECO:0000313" key="2">
    <source>
        <dbReference type="Proteomes" id="UP000250321"/>
    </source>
</evidence>
<comment type="caution">
    <text evidence="1">The sequence shown here is derived from an EMBL/GenBank/DDBJ whole genome shotgun (WGS) entry which is preliminary data.</text>
</comment>
<sequence>MDYNAVGWVLGEEKLEGSRRMEVSMEGVADIEELGETASFGRLRTQMVIERLRLWWSQMELRKRRALVGVVLRIVVLAPWEEKTFAISIIGICWPPPT</sequence>
<organism evidence="1 2">
    <name type="scientific">Prunus yedoensis var. nudiflora</name>
    <dbReference type="NCBI Taxonomy" id="2094558"/>
    <lineage>
        <taxon>Eukaryota</taxon>
        <taxon>Viridiplantae</taxon>
        <taxon>Streptophyta</taxon>
        <taxon>Embryophyta</taxon>
        <taxon>Tracheophyta</taxon>
        <taxon>Spermatophyta</taxon>
        <taxon>Magnoliopsida</taxon>
        <taxon>eudicotyledons</taxon>
        <taxon>Gunneridae</taxon>
        <taxon>Pentapetalae</taxon>
        <taxon>rosids</taxon>
        <taxon>fabids</taxon>
        <taxon>Rosales</taxon>
        <taxon>Rosaceae</taxon>
        <taxon>Amygdaloideae</taxon>
        <taxon>Amygdaleae</taxon>
        <taxon>Prunus</taxon>
    </lineage>
</organism>
<name>A0A314YAA1_PRUYE</name>
<dbReference type="AlphaFoldDB" id="A0A314YAA1"/>
<protein>
    <submittedName>
        <fullName evidence="1">Uncharacterized protein</fullName>
    </submittedName>
</protein>
<keyword evidence="2" id="KW-1185">Reference proteome</keyword>
<dbReference type="Proteomes" id="UP000250321">
    <property type="component" value="Unassembled WGS sequence"/>
</dbReference>
<proteinExistence type="predicted"/>
<dbReference type="EMBL" id="PJQY01001540">
    <property type="protein sequence ID" value="PQQ01711.1"/>
    <property type="molecule type" value="Genomic_DNA"/>
</dbReference>
<reference evidence="1 2" key="1">
    <citation type="submission" date="2018-02" db="EMBL/GenBank/DDBJ databases">
        <title>Draft genome of wild Prunus yedoensis var. nudiflora.</title>
        <authorList>
            <person name="Baek S."/>
            <person name="Kim J.-H."/>
            <person name="Choi K."/>
            <person name="Kim G.-B."/>
            <person name="Cho A."/>
            <person name="Jang H."/>
            <person name="Shin C.-H."/>
            <person name="Yu H.-J."/>
            <person name="Mun J.-H."/>
        </authorList>
    </citation>
    <scope>NUCLEOTIDE SEQUENCE [LARGE SCALE GENOMIC DNA]</scope>
    <source>
        <strain evidence="2">cv. Jeju island</strain>
        <tissue evidence="1">Leaf</tissue>
    </source>
</reference>
<evidence type="ECO:0000313" key="1">
    <source>
        <dbReference type="EMBL" id="PQQ01711.1"/>
    </source>
</evidence>